<dbReference type="EMBL" id="LVHI01000040">
    <property type="protein sequence ID" value="OAK51212.1"/>
    <property type="molecule type" value="Genomic_DNA"/>
</dbReference>
<proteinExistence type="inferred from homology"/>
<evidence type="ECO:0000256" key="1">
    <source>
        <dbReference type="ARBA" id="ARBA00009080"/>
    </source>
</evidence>
<feature type="domain" description="6-phosphogluconate dehydrogenase NADP-binding" evidence="4">
    <location>
        <begin position="28"/>
        <end position="165"/>
    </location>
</feature>
<dbReference type="PIRSF" id="PIRSF000103">
    <property type="entry name" value="HIBADH"/>
    <property type="match status" value="1"/>
</dbReference>
<comment type="caution">
    <text evidence="5">The sequence shown here is derived from an EMBL/GenBank/DDBJ whole genome shotgun (WGS) entry which is preliminary data.</text>
</comment>
<dbReference type="PANTHER" id="PTHR43060">
    <property type="entry name" value="3-HYDROXYISOBUTYRATE DEHYDROGENASE-LIKE 1, MITOCHONDRIAL-RELATED"/>
    <property type="match status" value="1"/>
</dbReference>
<protein>
    <recommendedName>
        <fullName evidence="4">6-phosphogluconate dehydrogenase NADP-binding domain-containing protein</fullName>
    </recommendedName>
</protein>
<dbReference type="Proteomes" id="UP000077519">
    <property type="component" value="Unassembled WGS sequence"/>
</dbReference>
<accession>A0A177Y6T2</accession>
<dbReference type="Pfam" id="PF03446">
    <property type="entry name" value="NAD_binding_2"/>
    <property type="match status" value="1"/>
</dbReference>
<reference evidence="5 6" key="1">
    <citation type="submission" date="2016-03" db="EMBL/GenBank/DDBJ databases">
        <title>Genome sequence of Rhodococcus kyotonensis KB10.</title>
        <authorList>
            <person name="Jeong H."/>
            <person name="Hong C.E."/>
            <person name="Jo S.H."/>
            <person name="Park J.M."/>
        </authorList>
    </citation>
    <scope>NUCLEOTIDE SEQUENCE [LARGE SCALE GENOMIC DNA]</scope>
    <source>
        <strain evidence="5 6">KB10</strain>
    </source>
</reference>
<dbReference type="Gene3D" id="1.10.1040.10">
    <property type="entry name" value="N-(1-d-carboxylethyl)-l-norvaline Dehydrogenase, domain 2"/>
    <property type="match status" value="1"/>
</dbReference>
<dbReference type="PANTHER" id="PTHR43060:SF17">
    <property type="entry name" value="L-THREONATE DEHYDROGENASE"/>
    <property type="match status" value="1"/>
</dbReference>
<dbReference type="InterPro" id="IPR036291">
    <property type="entry name" value="NAD(P)-bd_dom_sf"/>
</dbReference>
<dbReference type="InterPro" id="IPR006115">
    <property type="entry name" value="6PGDH_NADP-bd"/>
</dbReference>
<evidence type="ECO:0000259" key="4">
    <source>
        <dbReference type="Pfam" id="PF03446"/>
    </source>
</evidence>
<evidence type="ECO:0000256" key="3">
    <source>
        <dbReference type="PIRSR" id="PIRSR000103-1"/>
    </source>
</evidence>
<dbReference type="InterPro" id="IPR008927">
    <property type="entry name" value="6-PGluconate_DH-like_C_sf"/>
</dbReference>
<dbReference type="AlphaFoldDB" id="A0A177Y6T2"/>
<dbReference type="InterPro" id="IPR015815">
    <property type="entry name" value="HIBADH-related"/>
</dbReference>
<organism evidence="5 6">
    <name type="scientific">Rhodococcoides kyotonense</name>
    <dbReference type="NCBI Taxonomy" id="398843"/>
    <lineage>
        <taxon>Bacteria</taxon>
        <taxon>Bacillati</taxon>
        <taxon>Actinomycetota</taxon>
        <taxon>Actinomycetes</taxon>
        <taxon>Mycobacteriales</taxon>
        <taxon>Nocardiaceae</taxon>
        <taxon>Rhodococcoides</taxon>
    </lineage>
</organism>
<keyword evidence="2" id="KW-0560">Oxidoreductase</keyword>
<dbReference type="GO" id="GO:0050661">
    <property type="term" value="F:NADP binding"/>
    <property type="evidence" value="ECO:0007669"/>
    <property type="project" value="InterPro"/>
</dbReference>
<dbReference type="GO" id="GO:0016491">
    <property type="term" value="F:oxidoreductase activity"/>
    <property type="evidence" value="ECO:0007669"/>
    <property type="project" value="UniProtKB-KW"/>
</dbReference>
<evidence type="ECO:0000256" key="2">
    <source>
        <dbReference type="ARBA" id="ARBA00023002"/>
    </source>
</evidence>
<keyword evidence="6" id="KW-1185">Reference proteome</keyword>
<comment type="similarity">
    <text evidence="1">Belongs to the HIBADH-related family.</text>
</comment>
<dbReference type="SUPFAM" id="SSF48179">
    <property type="entry name" value="6-phosphogluconate dehydrogenase C-terminal domain-like"/>
    <property type="match status" value="1"/>
</dbReference>
<gene>
    <name evidence="5" type="ORF">A3K89_13435</name>
</gene>
<evidence type="ECO:0000313" key="6">
    <source>
        <dbReference type="Proteomes" id="UP000077519"/>
    </source>
</evidence>
<feature type="active site" evidence="3">
    <location>
        <position position="192"/>
    </location>
</feature>
<dbReference type="InterPro" id="IPR013328">
    <property type="entry name" value="6PGD_dom2"/>
</dbReference>
<dbReference type="Gene3D" id="3.40.50.720">
    <property type="entry name" value="NAD(P)-binding Rossmann-like Domain"/>
    <property type="match status" value="1"/>
</dbReference>
<evidence type="ECO:0000313" key="5">
    <source>
        <dbReference type="EMBL" id="OAK51212.1"/>
    </source>
</evidence>
<dbReference type="SUPFAM" id="SSF51735">
    <property type="entry name" value="NAD(P)-binding Rossmann-fold domains"/>
    <property type="match status" value="1"/>
</dbReference>
<name>A0A177Y6T2_9NOCA</name>
<sequence>MALSGTLAHQGAHVTQFVGNTDRSGVVVVVGLGGIGGGIALRLAERGRAVVGVDVDAARVTDWQLQSGCTGVTSFDDVDWDSAACLIVAVRTARQVETVLSNNALRPALAREMTVFVVTTLTPADAEHIVGFEQSGRRFELPVSGGEVRARHGELTGLIAGPAVDDFEAELLVEMFATVFTFDAVGQPSWVKLINNTLAAHNALHTAVALTAAHDHGIDVRLASQVVGASSGSSAAGGALPTLTDNQVDLLVKDADLLRGQLQSWPFDPASLADISARVAHARRLLTSTDTEGAQQQ</sequence>